<protein>
    <submittedName>
        <fullName evidence="2">Uncharacterized protein</fullName>
    </submittedName>
</protein>
<reference evidence="2" key="1">
    <citation type="journal article" date="2014" name="Front. Microbiol.">
        <title>High frequency of phylogenetically diverse reductive dehalogenase-homologous genes in deep subseafloor sedimentary metagenomes.</title>
        <authorList>
            <person name="Kawai M."/>
            <person name="Futagami T."/>
            <person name="Toyoda A."/>
            <person name="Takaki Y."/>
            <person name="Nishi S."/>
            <person name="Hori S."/>
            <person name="Arai W."/>
            <person name="Tsubouchi T."/>
            <person name="Morono Y."/>
            <person name="Uchiyama I."/>
            <person name="Ito T."/>
            <person name="Fujiyama A."/>
            <person name="Inagaki F."/>
            <person name="Takami H."/>
        </authorList>
    </citation>
    <scope>NUCLEOTIDE SEQUENCE</scope>
    <source>
        <strain evidence="2">Expedition CK06-06</strain>
    </source>
</reference>
<evidence type="ECO:0000313" key="2">
    <source>
        <dbReference type="EMBL" id="GAI16594.1"/>
    </source>
</evidence>
<dbReference type="EMBL" id="BARV01009495">
    <property type="protein sequence ID" value="GAI16594.1"/>
    <property type="molecule type" value="Genomic_DNA"/>
</dbReference>
<feature type="compositionally biased region" description="Polar residues" evidence="1">
    <location>
        <begin position="17"/>
        <end position="27"/>
    </location>
</feature>
<accession>X1ND51</accession>
<gene>
    <name evidence="2" type="ORF">S06H3_18709</name>
</gene>
<feature type="region of interest" description="Disordered" evidence="1">
    <location>
        <begin position="1"/>
        <end position="28"/>
    </location>
</feature>
<dbReference type="AlphaFoldDB" id="X1ND51"/>
<name>X1ND51_9ZZZZ</name>
<proteinExistence type="predicted"/>
<evidence type="ECO:0000256" key="1">
    <source>
        <dbReference type="SAM" id="MobiDB-lite"/>
    </source>
</evidence>
<comment type="caution">
    <text evidence="2">The sequence shown here is derived from an EMBL/GenBank/DDBJ whole genome shotgun (WGS) entry which is preliminary data.</text>
</comment>
<sequence>YTTKKQSQALLKKNFSPGESSPSQDSGVCTKLNAEDSIKERFSAFSLNKQLRENKEKGEKSHLEPLLAKTSEFPNSEVLELDINYISPHFSPQSCPHQYLSLYCSSCGYRWTAPVKCIDWRLCKKCRSSESYRLRSKYLKMINEVPREKLRLITLTTKNVEELSRQTIQTIRLAWLKLLRLKRYKGAIVGAFSQAGFGGVVVAASAEEL</sequence>
<feature type="non-terminal residue" evidence="2">
    <location>
        <position position="1"/>
    </location>
</feature>
<organism evidence="2">
    <name type="scientific">marine sediment metagenome</name>
    <dbReference type="NCBI Taxonomy" id="412755"/>
    <lineage>
        <taxon>unclassified sequences</taxon>
        <taxon>metagenomes</taxon>
        <taxon>ecological metagenomes</taxon>
    </lineage>
</organism>